<feature type="compositionally biased region" description="Basic residues" evidence="1">
    <location>
        <begin position="1"/>
        <end position="10"/>
    </location>
</feature>
<accession>A0A813GFF6</accession>
<comment type="caution">
    <text evidence="2">The sequence shown here is derived from an EMBL/GenBank/DDBJ whole genome shotgun (WGS) entry which is preliminary data.</text>
</comment>
<evidence type="ECO:0000256" key="1">
    <source>
        <dbReference type="SAM" id="MobiDB-lite"/>
    </source>
</evidence>
<feature type="region of interest" description="Disordered" evidence="1">
    <location>
        <begin position="1"/>
        <end position="48"/>
    </location>
</feature>
<proteinExistence type="predicted"/>
<name>A0A813GFF6_POLGL</name>
<feature type="region of interest" description="Disordered" evidence="1">
    <location>
        <begin position="162"/>
        <end position="223"/>
    </location>
</feature>
<dbReference type="Proteomes" id="UP000626109">
    <property type="component" value="Unassembled WGS sequence"/>
</dbReference>
<evidence type="ECO:0000313" key="3">
    <source>
        <dbReference type="Proteomes" id="UP000626109"/>
    </source>
</evidence>
<dbReference type="AlphaFoldDB" id="A0A813GFF6"/>
<gene>
    <name evidence="2" type="ORF">PGLA2088_LOCUS247</name>
</gene>
<organism evidence="2 3">
    <name type="scientific">Polarella glacialis</name>
    <name type="common">Dinoflagellate</name>
    <dbReference type="NCBI Taxonomy" id="89957"/>
    <lineage>
        <taxon>Eukaryota</taxon>
        <taxon>Sar</taxon>
        <taxon>Alveolata</taxon>
        <taxon>Dinophyceae</taxon>
        <taxon>Suessiales</taxon>
        <taxon>Suessiaceae</taxon>
        <taxon>Polarella</taxon>
    </lineage>
</organism>
<feature type="compositionally biased region" description="Low complexity" evidence="1">
    <location>
        <begin position="26"/>
        <end position="48"/>
    </location>
</feature>
<feature type="compositionally biased region" description="Low complexity" evidence="1">
    <location>
        <begin position="178"/>
        <end position="211"/>
    </location>
</feature>
<protein>
    <submittedName>
        <fullName evidence="2">Uncharacterized protein</fullName>
    </submittedName>
</protein>
<evidence type="ECO:0000313" key="2">
    <source>
        <dbReference type="EMBL" id="CAE8623768.1"/>
    </source>
</evidence>
<reference evidence="2" key="1">
    <citation type="submission" date="2021-02" db="EMBL/GenBank/DDBJ databases">
        <authorList>
            <person name="Dougan E. K."/>
            <person name="Rhodes N."/>
            <person name="Thang M."/>
            <person name="Chan C."/>
        </authorList>
    </citation>
    <scope>NUCLEOTIDE SEQUENCE</scope>
</reference>
<dbReference type="EMBL" id="CAJNNW010000135">
    <property type="protein sequence ID" value="CAE8623768.1"/>
    <property type="molecule type" value="Genomic_DNA"/>
</dbReference>
<sequence>MAGKVKKNQLKKAEGSGSPKAAPAGSPKLAPAGSPKASPKAAPGDPAKVKLAAEAVEEILKGIAQPDSQKHAAFIPATWHTKYKDALGSYKKFIKSQSDKLAVVDKENGVFVIMKPGDKGVPPAGKPDLTKGGDWKKALTNAWNIYCKAVPKHEWSVEVFTSALPKGPRSTKPEADSSAKTSSSPKVAPAASPKAAPAASPKAAPAAAPAGGDKKAKKKAGKK</sequence>